<sequence length="206" mass="24169">MQQLILVILLILLILVFVVFFVFFKFNSTFSNIKKKYPKIKYIFTDKDKYSNYKITYGEMTYNGIDKLYKSLDSKFEYFLDLGSGNGHLCLYMAEKPEIKKSVGIEIVTERYEFANTLKTDNVSFINDDILNINIKDLFDKPVFVWWSNLCFSKESIDKIAQKLLSELKPGSIICCSNPINYKLHNKKKAQMSWGKNSEVYIYKLE</sequence>
<accession>A0A6C0AYW3</accession>
<dbReference type="SUPFAM" id="SSF53335">
    <property type="entry name" value="S-adenosyl-L-methionine-dependent methyltransferases"/>
    <property type="match status" value="1"/>
</dbReference>
<evidence type="ECO:0000313" key="3">
    <source>
        <dbReference type="EMBL" id="QHS85042.1"/>
    </source>
</evidence>
<name>A0A6C0AYW3_9ZZZZ</name>
<dbReference type="EMBL" id="MN739039">
    <property type="protein sequence ID" value="QHS85042.1"/>
    <property type="molecule type" value="Genomic_DNA"/>
</dbReference>
<dbReference type="GO" id="GO:0031151">
    <property type="term" value="F:histone H3K79 methyltransferase activity"/>
    <property type="evidence" value="ECO:0007669"/>
    <property type="project" value="InterPro"/>
</dbReference>
<protein>
    <recommendedName>
        <fullName evidence="2">DOT1 domain-containing protein</fullName>
    </recommendedName>
</protein>
<evidence type="ECO:0000259" key="2">
    <source>
        <dbReference type="Pfam" id="PF08123"/>
    </source>
</evidence>
<dbReference type="CDD" id="cd02440">
    <property type="entry name" value="AdoMet_MTases"/>
    <property type="match status" value="1"/>
</dbReference>
<organism evidence="3">
    <name type="scientific">viral metagenome</name>
    <dbReference type="NCBI Taxonomy" id="1070528"/>
    <lineage>
        <taxon>unclassified sequences</taxon>
        <taxon>metagenomes</taxon>
        <taxon>organismal metagenomes</taxon>
    </lineage>
</organism>
<evidence type="ECO:0000256" key="1">
    <source>
        <dbReference type="SAM" id="Phobius"/>
    </source>
</evidence>
<dbReference type="Gene3D" id="3.40.50.150">
    <property type="entry name" value="Vaccinia Virus protein VP39"/>
    <property type="match status" value="1"/>
</dbReference>
<feature type="domain" description="DOT1" evidence="2">
    <location>
        <begin position="54"/>
        <end position="180"/>
    </location>
</feature>
<proteinExistence type="predicted"/>
<feature type="transmembrane region" description="Helical" evidence="1">
    <location>
        <begin position="6"/>
        <end position="26"/>
    </location>
</feature>
<keyword evidence="1" id="KW-1133">Transmembrane helix</keyword>
<keyword evidence="1" id="KW-0812">Transmembrane</keyword>
<dbReference type="AlphaFoldDB" id="A0A6C0AYW3"/>
<dbReference type="InterPro" id="IPR029063">
    <property type="entry name" value="SAM-dependent_MTases_sf"/>
</dbReference>
<reference evidence="3" key="1">
    <citation type="journal article" date="2020" name="Nature">
        <title>Giant virus diversity and host interactions through global metagenomics.</title>
        <authorList>
            <person name="Schulz F."/>
            <person name="Roux S."/>
            <person name="Paez-Espino D."/>
            <person name="Jungbluth S."/>
            <person name="Walsh D.A."/>
            <person name="Denef V.J."/>
            <person name="McMahon K.D."/>
            <person name="Konstantinidis K.T."/>
            <person name="Eloe-Fadrosh E.A."/>
            <person name="Kyrpides N.C."/>
            <person name="Woyke T."/>
        </authorList>
    </citation>
    <scope>NUCLEOTIDE SEQUENCE</scope>
    <source>
        <strain evidence="3">GVMAG-M-3300009182-67</strain>
    </source>
</reference>
<keyword evidence="1" id="KW-0472">Membrane</keyword>
<dbReference type="InterPro" id="IPR025789">
    <property type="entry name" value="DOT1_dom"/>
</dbReference>
<dbReference type="Pfam" id="PF08123">
    <property type="entry name" value="DOT1"/>
    <property type="match status" value="1"/>
</dbReference>